<evidence type="ECO:0000313" key="2">
    <source>
        <dbReference type="Proteomes" id="UP001177021"/>
    </source>
</evidence>
<dbReference type="EMBL" id="CASHSV030000615">
    <property type="protein sequence ID" value="CAJ2670171.1"/>
    <property type="molecule type" value="Genomic_DNA"/>
</dbReference>
<reference evidence="1" key="1">
    <citation type="submission" date="2023-10" db="EMBL/GenBank/DDBJ databases">
        <authorList>
            <person name="Rodriguez Cubillos JULIANA M."/>
            <person name="De Vega J."/>
        </authorList>
    </citation>
    <scope>NUCLEOTIDE SEQUENCE</scope>
</reference>
<accession>A0ACB0LP10</accession>
<comment type="caution">
    <text evidence="1">The sequence shown here is derived from an EMBL/GenBank/DDBJ whole genome shotgun (WGS) entry which is preliminary data.</text>
</comment>
<evidence type="ECO:0000313" key="1">
    <source>
        <dbReference type="EMBL" id="CAJ2670171.1"/>
    </source>
</evidence>
<organism evidence="1 2">
    <name type="scientific">Trifolium pratense</name>
    <name type="common">Red clover</name>
    <dbReference type="NCBI Taxonomy" id="57577"/>
    <lineage>
        <taxon>Eukaryota</taxon>
        <taxon>Viridiplantae</taxon>
        <taxon>Streptophyta</taxon>
        <taxon>Embryophyta</taxon>
        <taxon>Tracheophyta</taxon>
        <taxon>Spermatophyta</taxon>
        <taxon>Magnoliopsida</taxon>
        <taxon>eudicotyledons</taxon>
        <taxon>Gunneridae</taxon>
        <taxon>Pentapetalae</taxon>
        <taxon>rosids</taxon>
        <taxon>fabids</taxon>
        <taxon>Fabales</taxon>
        <taxon>Fabaceae</taxon>
        <taxon>Papilionoideae</taxon>
        <taxon>50 kb inversion clade</taxon>
        <taxon>NPAAA clade</taxon>
        <taxon>Hologalegina</taxon>
        <taxon>IRL clade</taxon>
        <taxon>Trifolieae</taxon>
        <taxon>Trifolium</taxon>
    </lineage>
</organism>
<dbReference type="Proteomes" id="UP001177021">
    <property type="component" value="Unassembled WGS sequence"/>
</dbReference>
<gene>
    <name evidence="1" type="ORF">MILVUS5_LOCUS34247</name>
</gene>
<protein>
    <submittedName>
        <fullName evidence="1">Uncharacterized protein</fullName>
    </submittedName>
</protein>
<sequence>MIKEIGFISNFCISCQNFMHLNWNYQIPMYHNLIYIKLTLKKNHTEKWKRLLEVLNHCPKLQNLTIHEDSGHGYEILDNWMDPMIVPECLSTQLRTCLFKDYKNTESEIQFAKYILQNSKVLNTMSIMSDTSLDQNAKYQMVTKLTSSRRASTTCELFFY</sequence>
<keyword evidence="2" id="KW-1185">Reference proteome</keyword>
<proteinExistence type="predicted"/>
<name>A0ACB0LP10_TRIPR</name>